<protein>
    <submittedName>
        <fullName evidence="8">Uncharacterized protein LOC104783702</fullName>
    </submittedName>
</protein>
<keyword evidence="2 4" id="KW-0863">Zinc-finger</keyword>
<dbReference type="Proteomes" id="UP000694864">
    <property type="component" value="Chromosome 4"/>
</dbReference>
<evidence type="ECO:0000256" key="3">
    <source>
        <dbReference type="ARBA" id="ARBA00022833"/>
    </source>
</evidence>
<evidence type="ECO:0000256" key="1">
    <source>
        <dbReference type="ARBA" id="ARBA00022723"/>
    </source>
</evidence>
<name>A0ABM0YWX9_CAMSA</name>
<organism evidence="7 8">
    <name type="scientific">Camelina sativa</name>
    <name type="common">False flax</name>
    <name type="synonym">Myagrum sativum</name>
    <dbReference type="NCBI Taxonomy" id="90675"/>
    <lineage>
        <taxon>Eukaryota</taxon>
        <taxon>Viridiplantae</taxon>
        <taxon>Streptophyta</taxon>
        <taxon>Embryophyta</taxon>
        <taxon>Tracheophyta</taxon>
        <taxon>Spermatophyta</taxon>
        <taxon>Magnoliopsida</taxon>
        <taxon>eudicotyledons</taxon>
        <taxon>Gunneridae</taxon>
        <taxon>Pentapetalae</taxon>
        <taxon>rosids</taxon>
        <taxon>malvids</taxon>
        <taxon>Brassicales</taxon>
        <taxon>Brassicaceae</taxon>
        <taxon>Camelineae</taxon>
        <taxon>Camelina</taxon>
    </lineage>
</organism>
<dbReference type="InterPro" id="IPR006564">
    <property type="entry name" value="Znf_PMZ"/>
</dbReference>
<evidence type="ECO:0000256" key="4">
    <source>
        <dbReference type="PROSITE-ProRule" id="PRU00325"/>
    </source>
</evidence>
<keyword evidence="3" id="KW-0862">Zinc</keyword>
<dbReference type="PANTHER" id="PTHR31973">
    <property type="entry name" value="POLYPROTEIN, PUTATIVE-RELATED"/>
    <property type="match status" value="1"/>
</dbReference>
<dbReference type="GeneID" id="104783702"/>
<evidence type="ECO:0000256" key="5">
    <source>
        <dbReference type="SAM" id="MobiDB-lite"/>
    </source>
</evidence>
<dbReference type="PROSITE" id="PS50966">
    <property type="entry name" value="ZF_SWIM"/>
    <property type="match status" value="1"/>
</dbReference>
<dbReference type="Pfam" id="PF04434">
    <property type="entry name" value="SWIM"/>
    <property type="match status" value="1"/>
</dbReference>
<dbReference type="Pfam" id="PF10551">
    <property type="entry name" value="MULE"/>
    <property type="match status" value="1"/>
</dbReference>
<reference evidence="7" key="1">
    <citation type="journal article" date="2014" name="Nat. Commun.">
        <title>The emerging biofuel crop Camelina sativa retains a highly undifferentiated hexaploid genome structure.</title>
        <authorList>
            <person name="Kagale S."/>
            <person name="Koh C."/>
            <person name="Nixon J."/>
            <person name="Bollina V."/>
            <person name="Clarke W.E."/>
            <person name="Tuteja R."/>
            <person name="Spillane C."/>
            <person name="Robinson S.J."/>
            <person name="Links M.G."/>
            <person name="Clarke C."/>
            <person name="Higgins E.E."/>
            <person name="Huebert T."/>
            <person name="Sharpe A.G."/>
            <person name="Parkin I.A."/>
        </authorList>
    </citation>
    <scope>NUCLEOTIDE SEQUENCE [LARGE SCALE GENOMIC DNA]</scope>
    <source>
        <strain evidence="7">cv. DH55</strain>
    </source>
</reference>
<keyword evidence="7" id="KW-1185">Reference proteome</keyword>
<dbReference type="InterPro" id="IPR018289">
    <property type="entry name" value="MULE_transposase_dom"/>
</dbReference>
<evidence type="ECO:0000313" key="7">
    <source>
        <dbReference type="Proteomes" id="UP000694864"/>
    </source>
</evidence>
<dbReference type="PANTHER" id="PTHR31973:SF187">
    <property type="entry name" value="MUTATOR TRANSPOSASE MUDRA PROTEIN"/>
    <property type="match status" value="1"/>
</dbReference>
<proteinExistence type="predicted"/>
<feature type="region of interest" description="Disordered" evidence="5">
    <location>
        <begin position="287"/>
        <end position="311"/>
    </location>
</feature>
<gene>
    <name evidence="8" type="primary">LOC104783702</name>
</gene>
<reference evidence="8" key="2">
    <citation type="submission" date="2025-08" db="UniProtKB">
        <authorList>
            <consortium name="RefSeq"/>
        </authorList>
    </citation>
    <scope>IDENTIFICATION</scope>
    <source>
        <tissue evidence="8">Leaf</tissue>
    </source>
</reference>
<dbReference type="InterPro" id="IPR007527">
    <property type="entry name" value="Znf_SWIM"/>
</dbReference>
<evidence type="ECO:0000313" key="8">
    <source>
        <dbReference type="RefSeq" id="XP_010507126.1"/>
    </source>
</evidence>
<evidence type="ECO:0000259" key="6">
    <source>
        <dbReference type="PROSITE" id="PS50966"/>
    </source>
</evidence>
<feature type="domain" description="SWIM-type" evidence="6">
    <location>
        <begin position="210"/>
        <end position="242"/>
    </location>
</feature>
<evidence type="ECO:0000256" key="2">
    <source>
        <dbReference type="ARBA" id="ARBA00022771"/>
    </source>
</evidence>
<dbReference type="RefSeq" id="XP_010507126.1">
    <property type="nucleotide sequence ID" value="XM_010508824.1"/>
</dbReference>
<feature type="compositionally biased region" description="Basic residues" evidence="5">
    <location>
        <begin position="295"/>
        <end position="305"/>
    </location>
</feature>
<sequence>MRRVIGIDSTHLKGKYGGCMLTASCQDANFQIFPLAFGVVDRENDTAWEWFFRGLSSAIPDSETLTFVSDRHSSIYTGLRRVYPKSHHGACTVHQQRNITSSFKKKLLAFHVSRAARAYRICDFHTYFNEVIKLDPACGAYLETIGFSHWTRAYFLGNRYNVMISNVAESLNSVLKEARELPVIPLGEFIRTTLISWFEYQVQSNSGGNYHVNLGKWSCTCRAFDMLYYPCPHAISAAVTEDITLQSIMAPEYSVDNWRQSYKASIKPVPDVSNAYPLPASIASLDLQPPFTRRPPGRPKKKRIASRGELW</sequence>
<dbReference type="SMART" id="SM00575">
    <property type="entry name" value="ZnF_PMZ"/>
    <property type="match status" value="1"/>
</dbReference>
<keyword evidence="1" id="KW-0479">Metal-binding</keyword>
<accession>A0ABM0YWX9</accession>